<accession>A0A9P1H5Q0</accession>
<comment type="caution">
    <text evidence="2">The sequence shown here is derived from an EMBL/GenBank/DDBJ whole genome shotgun (WGS) entry which is preliminary data.</text>
</comment>
<gene>
    <name evidence="2" type="ORF">PPNO1_LOCUS6167</name>
</gene>
<dbReference type="OrthoDB" id="5377226at2759"/>
<dbReference type="Proteomes" id="UP000838763">
    <property type="component" value="Unassembled WGS sequence"/>
</dbReference>
<name>A0A9P1H5Q0_9PEZI</name>
<evidence type="ECO:0000313" key="3">
    <source>
        <dbReference type="Proteomes" id="UP000838763"/>
    </source>
</evidence>
<dbReference type="AlphaFoldDB" id="A0A9P1H5Q0"/>
<evidence type="ECO:0000256" key="1">
    <source>
        <dbReference type="SAM" id="MobiDB-lite"/>
    </source>
</evidence>
<sequence>MGRKGHSQERVAAEPSSFQDAIGDQQAVAVAILQKRRREDADFDTEQTAQTCSSRPFALLECPKSTFDVLQHAPAHSSLFAALPPETWQLATRKFLPLPSVKRARVASGDASPERSRRTPKAPSPPLGVLSEDEVLSRSFHMDDVPPQGGYHRDGEVAHSKDGWAASGHRNVVCSRCCVEMGADGDIACLGCLSRMEGS</sequence>
<evidence type="ECO:0000313" key="2">
    <source>
        <dbReference type="EMBL" id="CAI4216513.1"/>
    </source>
</evidence>
<protein>
    <submittedName>
        <fullName evidence="2">Uncharacterized protein</fullName>
    </submittedName>
</protein>
<keyword evidence="3" id="KW-1185">Reference proteome</keyword>
<dbReference type="EMBL" id="CALLCH030000015">
    <property type="protein sequence ID" value="CAI4216513.1"/>
    <property type="molecule type" value="Genomic_DNA"/>
</dbReference>
<feature type="region of interest" description="Disordered" evidence="1">
    <location>
        <begin position="1"/>
        <end position="20"/>
    </location>
</feature>
<reference evidence="2" key="1">
    <citation type="submission" date="2022-11" db="EMBL/GenBank/DDBJ databases">
        <authorList>
            <person name="Scott C."/>
            <person name="Bruce N."/>
        </authorList>
    </citation>
    <scope>NUCLEOTIDE SEQUENCE</scope>
</reference>
<proteinExistence type="predicted"/>
<feature type="compositionally biased region" description="Basic and acidic residues" evidence="1">
    <location>
        <begin position="1"/>
        <end position="12"/>
    </location>
</feature>
<organism evidence="2 3">
    <name type="scientific">Parascedosporium putredinis</name>
    <dbReference type="NCBI Taxonomy" id="1442378"/>
    <lineage>
        <taxon>Eukaryota</taxon>
        <taxon>Fungi</taxon>
        <taxon>Dikarya</taxon>
        <taxon>Ascomycota</taxon>
        <taxon>Pezizomycotina</taxon>
        <taxon>Sordariomycetes</taxon>
        <taxon>Hypocreomycetidae</taxon>
        <taxon>Microascales</taxon>
        <taxon>Microascaceae</taxon>
        <taxon>Parascedosporium</taxon>
    </lineage>
</organism>
<feature type="region of interest" description="Disordered" evidence="1">
    <location>
        <begin position="102"/>
        <end position="129"/>
    </location>
</feature>